<dbReference type="GO" id="GO:0004333">
    <property type="term" value="F:fumarate hydratase activity"/>
    <property type="evidence" value="ECO:0007669"/>
    <property type="project" value="UniProtKB-EC"/>
</dbReference>
<feature type="non-terminal residue" evidence="2">
    <location>
        <position position="1"/>
    </location>
</feature>
<name>A0A6J4VD80_9BACT</name>
<feature type="compositionally biased region" description="Basic and acidic residues" evidence="1">
    <location>
        <begin position="281"/>
        <end position="295"/>
    </location>
</feature>
<feature type="compositionally biased region" description="Basic and acidic residues" evidence="1">
    <location>
        <begin position="392"/>
        <end position="417"/>
    </location>
</feature>
<reference evidence="2" key="1">
    <citation type="submission" date="2020-02" db="EMBL/GenBank/DDBJ databases">
        <authorList>
            <person name="Meier V. D."/>
        </authorList>
    </citation>
    <scope>NUCLEOTIDE SEQUENCE</scope>
    <source>
        <strain evidence="2">AVDCRST_MAG18</strain>
    </source>
</reference>
<feature type="region of interest" description="Disordered" evidence="1">
    <location>
        <begin position="1"/>
        <end position="472"/>
    </location>
</feature>
<feature type="compositionally biased region" description="Basic and acidic residues" evidence="1">
    <location>
        <begin position="124"/>
        <end position="165"/>
    </location>
</feature>
<feature type="compositionally biased region" description="Basic residues" evidence="1">
    <location>
        <begin position="461"/>
        <end position="472"/>
    </location>
</feature>
<dbReference type="EC" id="4.2.1.2" evidence="2"/>
<feature type="compositionally biased region" description="Basic residues" evidence="1">
    <location>
        <begin position="110"/>
        <end position="123"/>
    </location>
</feature>
<evidence type="ECO:0000256" key="1">
    <source>
        <dbReference type="SAM" id="MobiDB-lite"/>
    </source>
</evidence>
<feature type="compositionally biased region" description="Basic and acidic residues" evidence="1">
    <location>
        <begin position="180"/>
        <end position="197"/>
    </location>
</feature>
<feature type="compositionally biased region" description="Basic and acidic residues" evidence="1">
    <location>
        <begin position="428"/>
        <end position="460"/>
    </location>
</feature>
<feature type="compositionally biased region" description="Basic residues" evidence="1">
    <location>
        <begin position="222"/>
        <end position="237"/>
    </location>
</feature>
<organism evidence="2">
    <name type="scientific">uncultured Thermomicrobiales bacterium</name>
    <dbReference type="NCBI Taxonomy" id="1645740"/>
    <lineage>
        <taxon>Bacteria</taxon>
        <taxon>Pseudomonadati</taxon>
        <taxon>Thermomicrobiota</taxon>
        <taxon>Thermomicrobia</taxon>
        <taxon>Thermomicrobiales</taxon>
        <taxon>environmental samples</taxon>
    </lineage>
</organism>
<evidence type="ECO:0000313" key="2">
    <source>
        <dbReference type="EMBL" id="CAA9574331.1"/>
    </source>
</evidence>
<feature type="non-terminal residue" evidence="2">
    <location>
        <position position="472"/>
    </location>
</feature>
<protein>
    <submittedName>
        <fullName evidence="2">Fumarate hydratase class II</fullName>
        <ecNumber evidence="2">4.2.1.2</ecNumber>
    </submittedName>
</protein>
<feature type="compositionally biased region" description="Basic and acidic residues" evidence="1">
    <location>
        <begin position="344"/>
        <end position="366"/>
    </location>
</feature>
<feature type="compositionally biased region" description="Basic and acidic residues" evidence="1">
    <location>
        <begin position="319"/>
        <end position="335"/>
    </location>
</feature>
<dbReference type="AlphaFoldDB" id="A0A6J4VD80"/>
<feature type="compositionally biased region" description="Basic and acidic residues" evidence="1">
    <location>
        <begin position="24"/>
        <end position="36"/>
    </location>
</feature>
<proteinExistence type="predicted"/>
<feature type="compositionally biased region" description="Low complexity" evidence="1">
    <location>
        <begin position="9"/>
        <end position="23"/>
    </location>
</feature>
<feature type="compositionally biased region" description="Basic and acidic residues" evidence="1">
    <location>
        <begin position="67"/>
        <end position="109"/>
    </location>
</feature>
<gene>
    <name evidence="2" type="ORF">AVDCRST_MAG18-2359</name>
</gene>
<dbReference type="EMBL" id="CADCWN010000179">
    <property type="protein sequence ID" value="CAA9574331.1"/>
    <property type="molecule type" value="Genomic_DNA"/>
</dbReference>
<keyword evidence="2" id="KW-0456">Lyase</keyword>
<sequence length="472" mass="53636">DGRGDASRARLAGGIAGAGQRLLWRPDDARQGKLSDQRSALPAPLHPRDGADQGGGGAGQSRTRPARPPDRRGDRRGGARGRRWETRRRICPRHLPDRLRHLDQYERQRGPRLTRQRDPRRRARREEPGPPERSRQHGAIVERRDPDRDPPRRPRRDLRGPDARARPPRRGAVAQGAGVHADHQDRAHPPPGRDADPTRPGVRGLRRPDRARAAATGICGRRTARGRARRHRRRHRDQHPPPVRGAGLRPGQPGGGLRDCRDDQPLPGAEHPRWRRRRQRRAEDDRRQPAEDRQRHPLARLRPARRDRGTRPPGGPARLVDHARQGQPGDRRVGGDGRGAGAGQRRDDQHRRELGQLRAERDDADRLVQLAAVDRHPRHRLRQLRSAVHRGLAGDRARPADGRAGLDGRHRARAADRLRRRRQYRQAGRQERSHDPRGGARADRPHRGRVDRSPRPGQHDRARHHPRPGGRL</sequence>
<accession>A0A6J4VD80</accession>